<evidence type="ECO:0000313" key="2">
    <source>
        <dbReference type="Proteomes" id="UP000254461"/>
    </source>
</evidence>
<proteinExistence type="predicted"/>
<dbReference type="EC" id="3.1.2.12" evidence="1"/>
<dbReference type="Gene3D" id="3.40.50.1820">
    <property type="entry name" value="alpha/beta hydrolase"/>
    <property type="match status" value="1"/>
</dbReference>
<dbReference type="AlphaFoldDB" id="A0A380JQH4"/>
<name>A0A380JQH4_9STRE</name>
<evidence type="ECO:0000313" key="1">
    <source>
        <dbReference type="EMBL" id="SUN46872.1"/>
    </source>
</evidence>
<protein>
    <submittedName>
        <fullName evidence="1">Esterase</fullName>
        <ecNumber evidence="1">3.1.2.12</ecNumber>
    </submittedName>
</protein>
<dbReference type="InterPro" id="IPR050583">
    <property type="entry name" value="Mycobacterial_A85_antigen"/>
</dbReference>
<dbReference type="InterPro" id="IPR000801">
    <property type="entry name" value="Esterase-like"/>
</dbReference>
<dbReference type="Proteomes" id="UP000254461">
    <property type="component" value="Unassembled WGS sequence"/>
</dbReference>
<keyword evidence="1" id="KW-0378">Hydrolase</keyword>
<dbReference type="Pfam" id="PF00756">
    <property type="entry name" value="Esterase"/>
    <property type="match status" value="1"/>
</dbReference>
<dbReference type="RefSeq" id="WP_037581974.1">
    <property type="nucleotide sequence ID" value="NZ_UHFF01000002.1"/>
</dbReference>
<reference evidence="1 2" key="1">
    <citation type="submission" date="2018-06" db="EMBL/GenBank/DDBJ databases">
        <authorList>
            <consortium name="Pathogen Informatics"/>
            <person name="Doyle S."/>
        </authorList>
    </citation>
    <scope>NUCLEOTIDE SEQUENCE [LARGE SCALE GENOMIC DNA]</scope>
    <source>
        <strain evidence="1 2">NCTC12092</strain>
    </source>
</reference>
<dbReference type="PANTHER" id="PTHR48098">
    <property type="entry name" value="ENTEROCHELIN ESTERASE-RELATED"/>
    <property type="match status" value="1"/>
</dbReference>
<sequence length="261" mass="30114">MASISIEYHSEVLAMERHVKVIYPDQSELSPEERGDQDIPVLYLLHGMGGNENSWQKRTNIERLLRHTNLIVVMPSTDLGWYTDTTYGMNYYQAIAEELPQLLASFFPNMTTKREKTFVAGLSMGGYGAFKWALKSNRFSYAASFSGALHFSPEMLLQQGLGELPYWQGVFGDLSAPDIEKHYLTSIAAESDGQTQLYAWCGYEDFLFEANEKAVAELRRLGLTIDYRKDHGRHEWYYWNQQLEALLDWLPIAYHKEERLS</sequence>
<dbReference type="PANTHER" id="PTHR48098:SF1">
    <property type="entry name" value="DIACYLGLYCEROL ACYLTRANSFERASE_MYCOLYLTRANSFERASE AG85A"/>
    <property type="match status" value="1"/>
</dbReference>
<dbReference type="SUPFAM" id="SSF53474">
    <property type="entry name" value="alpha/beta-Hydrolases"/>
    <property type="match status" value="1"/>
</dbReference>
<dbReference type="EMBL" id="UHFF01000002">
    <property type="protein sequence ID" value="SUN46872.1"/>
    <property type="molecule type" value="Genomic_DNA"/>
</dbReference>
<dbReference type="InterPro" id="IPR029058">
    <property type="entry name" value="AB_hydrolase_fold"/>
</dbReference>
<accession>A0A380JQH4</accession>
<organism evidence="1 2">
    <name type="scientific">Streptococcus equi subsp. equi</name>
    <dbReference type="NCBI Taxonomy" id="148942"/>
    <lineage>
        <taxon>Bacteria</taxon>
        <taxon>Bacillati</taxon>
        <taxon>Bacillota</taxon>
        <taxon>Bacilli</taxon>
        <taxon>Lactobacillales</taxon>
        <taxon>Streptococcaceae</taxon>
        <taxon>Streptococcus</taxon>
    </lineage>
</organism>
<dbReference type="GO" id="GO:0016747">
    <property type="term" value="F:acyltransferase activity, transferring groups other than amino-acyl groups"/>
    <property type="evidence" value="ECO:0007669"/>
    <property type="project" value="TreeGrafter"/>
</dbReference>
<dbReference type="GO" id="GO:0018738">
    <property type="term" value="F:S-formylglutathione hydrolase activity"/>
    <property type="evidence" value="ECO:0007669"/>
    <property type="project" value="UniProtKB-EC"/>
</dbReference>
<gene>
    <name evidence="1" type="primary">frmB</name>
    <name evidence="1" type="ORF">NCTC12092_01226</name>
</gene>